<dbReference type="HOGENOM" id="CLU_1555563_0_0_1"/>
<protein>
    <submittedName>
        <fullName evidence="1">Major facilitator superfamily transporter</fullName>
    </submittedName>
</protein>
<dbReference type="AlphaFoldDB" id="K2RSK8"/>
<dbReference type="STRING" id="1126212.K2RSK8"/>
<dbReference type="EMBL" id="AHHD01000229">
    <property type="protein sequence ID" value="EKG17703.1"/>
    <property type="molecule type" value="Genomic_DNA"/>
</dbReference>
<sequence length="172" mass="19617">MDEAKIKNTVEHHEIVGVGDSYTKPKEVSDVTGTVKLAEETDTRLIPTPSADPRDPLNLSPWRKFIFVMLLSVCKLASVVRLARAPDQCRSFVSWFIDGVGLWRTAQFLHPRLCCCRRRLRRHHCTHDLPVDVHGHRKHHLSATGPGHWASPGIHGFHTFAHILRCTMRFCE</sequence>
<evidence type="ECO:0000313" key="1">
    <source>
        <dbReference type="EMBL" id="EKG17703.1"/>
    </source>
</evidence>
<dbReference type="VEuPathDB" id="FungiDB:MPH_05152"/>
<reference evidence="1 2" key="1">
    <citation type="journal article" date="2012" name="BMC Genomics">
        <title>Tools to kill: Genome of one of the most destructive plant pathogenic fungi Macrophomina phaseolina.</title>
        <authorList>
            <person name="Islam M.S."/>
            <person name="Haque M.S."/>
            <person name="Islam M.M."/>
            <person name="Emdad E.M."/>
            <person name="Halim A."/>
            <person name="Hossen Q.M.M."/>
            <person name="Hossain M.Z."/>
            <person name="Ahmed B."/>
            <person name="Rahim S."/>
            <person name="Rahman M.S."/>
            <person name="Alam M.M."/>
            <person name="Hou S."/>
            <person name="Wan X."/>
            <person name="Saito J.A."/>
            <person name="Alam M."/>
        </authorList>
    </citation>
    <scope>NUCLEOTIDE SEQUENCE [LARGE SCALE GENOMIC DNA]</scope>
    <source>
        <strain evidence="1 2">MS6</strain>
    </source>
</reference>
<evidence type="ECO:0000313" key="2">
    <source>
        <dbReference type="Proteomes" id="UP000007129"/>
    </source>
</evidence>
<organism evidence="1 2">
    <name type="scientific">Macrophomina phaseolina (strain MS6)</name>
    <name type="common">Charcoal rot fungus</name>
    <dbReference type="NCBI Taxonomy" id="1126212"/>
    <lineage>
        <taxon>Eukaryota</taxon>
        <taxon>Fungi</taxon>
        <taxon>Dikarya</taxon>
        <taxon>Ascomycota</taxon>
        <taxon>Pezizomycotina</taxon>
        <taxon>Dothideomycetes</taxon>
        <taxon>Dothideomycetes incertae sedis</taxon>
        <taxon>Botryosphaeriales</taxon>
        <taxon>Botryosphaeriaceae</taxon>
        <taxon>Macrophomina</taxon>
    </lineage>
</organism>
<dbReference type="OrthoDB" id="2585655at2759"/>
<dbReference type="Proteomes" id="UP000007129">
    <property type="component" value="Unassembled WGS sequence"/>
</dbReference>
<dbReference type="InParanoid" id="K2RSK8"/>
<proteinExistence type="predicted"/>
<comment type="caution">
    <text evidence="1">The sequence shown here is derived from an EMBL/GenBank/DDBJ whole genome shotgun (WGS) entry which is preliminary data.</text>
</comment>
<name>K2RSK8_MACPH</name>
<accession>K2RSK8</accession>
<gene>
    <name evidence="1" type="ORF">MPH_05152</name>
</gene>